<evidence type="ECO:0000256" key="2">
    <source>
        <dbReference type="ARBA" id="ARBA00023125"/>
    </source>
</evidence>
<dbReference type="Gene3D" id="1.10.10.60">
    <property type="entry name" value="Homeodomain-like"/>
    <property type="match status" value="1"/>
</dbReference>
<reference evidence="6 7" key="1">
    <citation type="submission" date="2018-03" db="EMBL/GenBank/DDBJ databases">
        <title>Genomic Encyclopedia of Archaeal and Bacterial Type Strains, Phase II (KMG-II): from individual species to whole genera.</title>
        <authorList>
            <person name="Goeker M."/>
        </authorList>
    </citation>
    <scope>NUCLEOTIDE SEQUENCE [LARGE SCALE GENOMIC DNA]</scope>
    <source>
        <strain evidence="6 7">DSM 45211</strain>
    </source>
</reference>
<dbReference type="InterPro" id="IPR001647">
    <property type="entry name" value="HTH_TetR"/>
</dbReference>
<dbReference type="Pfam" id="PF02909">
    <property type="entry name" value="TetR_C_1"/>
    <property type="match status" value="1"/>
</dbReference>
<dbReference type="RefSeq" id="WP_165358686.1">
    <property type="nucleotide sequence ID" value="NZ_PYGE01000011.1"/>
</dbReference>
<comment type="caution">
    <text evidence="6">The sequence shown here is derived from an EMBL/GenBank/DDBJ whole genome shotgun (WGS) entry which is preliminary data.</text>
</comment>
<protein>
    <submittedName>
        <fullName evidence="6">TetR family transcriptional regulator</fullName>
    </submittedName>
</protein>
<dbReference type="InterPro" id="IPR004111">
    <property type="entry name" value="Repressor_TetR_C"/>
</dbReference>
<feature type="DNA-binding region" description="H-T-H motif" evidence="4">
    <location>
        <begin position="54"/>
        <end position="73"/>
    </location>
</feature>
<dbReference type="PANTHER" id="PTHR30055:SF151">
    <property type="entry name" value="TRANSCRIPTIONAL REGULATORY PROTEIN"/>
    <property type="match status" value="1"/>
</dbReference>
<keyword evidence="1" id="KW-0805">Transcription regulation</keyword>
<evidence type="ECO:0000259" key="5">
    <source>
        <dbReference type="PROSITE" id="PS50977"/>
    </source>
</evidence>
<dbReference type="SUPFAM" id="SSF48498">
    <property type="entry name" value="Tetracyclin repressor-like, C-terminal domain"/>
    <property type="match status" value="1"/>
</dbReference>
<feature type="domain" description="HTH tetR-type" evidence="5">
    <location>
        <begin position="31"/>
        <end position="91"/>
    </location>
</feature>
<dbReference type="Gene3D" id="1.10.357.10">
    <property type="entry name" value="Tetracycline Repressor, domain 2"/>
    <property type="match status" value="1"/>
</dbReference>
<dbReference type="PANTHER" id="PTHR30055">
    <property type="entry name" value="HTH-TYPE TRANSCRIPTIONAL REGULATOR RUTR"/>
    <property type="match status" value="1"/>
</dbReference>
<dbReference type="InterPro" id="IPR009057">
    <property type="entry name" value="Homeodomain-like_sf"/>
</dbReference>
<dbReference type="EMBL" id="PYGE01000011">
    <property type="protein sequence ID" value="PSL02079.1"/>
    <property type="molecule type" value="Genomic_DNA"/>
</dbReference>
<dbReference type="Pfam" id="PF00440">
    <property type="entry name" value="TetR_N"/>
    <property type="match status" value="1"/>
</dbReference>
<gene>
    <name evidence="6" type="ORF">CLV30_11134</name>
</gene>
<sequence length="267" mass="29080">MAARDERRDPHRTVDLLWGDASAPARGPRPALSLDQIIWAGVEVADAEGLTAVSMRRVAEKLGFTTMSLYRYVPSKGDLLDLMADAVVGPPPADVVACDDWRHALVHWARNTMLMYRERPWVLEVPLNGPPMGPNHLRWMEAGLSAMTDSGMDPGDMIGALMLLSGYVRGHAQLTSSLSQVESRTGVSVGQWDAAYARTLERAVTDGQHPALAKVVQAGVFDEPDAPEWLGYDFEFGLARIIDGIEVHVRGRAPVAGQSDELSATLE</sequence>
<organism evidence="6 7">
    <name type="scientific">Haloactinopolyspora alba</name>
    <dbReference type="NCBI Taxonomy" id="648780"/>
    <lineage>
        <taxon>Bacteria</taxon>
        <taxon>Bacillati</taxon>
        <taxon>Actinomycetota</taxon>
        <taxon>Actinomycetes</taxon>
        <taxon>Jiangellales</taxon>
        <taxon>Jiangellaceae</taxon>
        <taxon>Haloactinopolyspora</taxon>
    </lineage>
</organism>
<dbReference type="InterPro" id="IPR050109">
    <property type="entry name" value="HTH-type_TetR-like_transc_reg"/>
</dbReference>
<dbReference type="PROSITE" id="PS50977">
    <property type="entry name" value="HTH_TETR_2"/>
    <property type="match status" value="1"/>
</dbReference>
<dbReference type="GO" id="GO:0045892">
    <property type="term" value="P:negative regulation of DNA-templated transcription"/>
    <property type="evidence" value="ECO:0007669"/>
    <property type="project" value="InterPro"/>
</dbReference>
<dbReference type="AlphaFoldDB" id="A0A2P8DXY3"/>
<dbReference type="GO" id="GO:0003700">
    <property type="term" value="F:DNA-binding transcription factor activity"/>
    <property type="evidence" value="ECO:0007669"/>
    <property type="project" value="TreeGrafter"/>
</dbReference>
<keyword evidence="3" id="KW-0804">Transcription</keyword>
<dbReference type="InterPro" id="IPR036271">
    <property type="entry name" value="Tet_transcr_reg_TetR-rel_C_sf"/>
</dbReference>
<dbReference type="SUPFAM" id="SSF46689">
    <property type="entry name" value="Homeodomain-like"/>
    <property type="match status" value="1"/>
</dbReference>
<proteinExistence type="predicted"/>
<keyword evidence="2 4" id="KW-0238">DNA-binding</keyword>
<name>A0A2P8DXY3_9ACTN</name>
<keyword evidence="7" id="KW-1185">Reference proteome</keyword>
<evidence type="ECO:0000256" key="3">
    <source>
        <dbReference type="ARBA" id="ARBA00023163"/>
    </source>
</evidence>
<evidence type="ECO:0000256" key="1">
    <source>
        <dbReference type="ARBA" id="ARBA00023015"/>
    </source>
</evidence>
<evidence type="ECO:0000313" key="7">
    <source>
        <dbReference type="Proteomes" id="UP000243528"/>
    </source>
</evidence>
<dbReference type="GO" id="GO:0000976">
    <property type="term" value="F:transcription cis-regulatory region binding"/>
    <property type="evidence" value="ECO:0007669"/>
    <property type="project" value="TreeGrafter"/>
</dbReference>
<evidence type="ECO:0000256" key="4">
    <source>
        <dbReference type="PROSITE-ProRule" id="PRU00335"/>
    </source>
</evidence>
<evidence type="ECO:0000313" key="6">
    <source>
        <dbReference type="EMBL" id="PSL02079.1"/>
    </source>
</evidence>
<dbReference type="Proteomes" id="UP000243528">
    <property type="component" value="Unassembled WGS sequence"/>
</dbReference>
<accession>A0A2P8DXY3</accession>